<dbReference type="EMBL" id="FCOX02000236">
    <property type="protein sequence ID" value="SAL07514.1"/>
    <property type="molecule type" value="Genomic_DNA"/>
</dbReference>
<evidence type="ECO:0000313" key="2">
    <source>
        <dbReference type="Proteomes" id="UP000071859"/>
    </source>
</evidence>
<dbReference type="AlphaFoldDB" id="A0A158EL39"/>
<proteinExistence type="predicted"/>
<name>A0A158EL39_9BURK</name>
<organism evidence="1 2">
    <name type="scientific">Caballeronia calidae</name>
    <dbReference type="NCBI Taxonomy" id="1777139"/>
    <lineage>
        <taxon>Bacteria</taxon>
        <taxon>Pseudomonadati</taxon>
        <taxon>Pseudomonadota</taxon>
        <taxon>Betaproteobacteria</taxon>
        <taxon>Burkholderiales</taxon>
        <taxon>Burkholderiaceae</taxon>
        <taxon>Caballeronia</taxon>
    </lineage>
</organism>
<keyword evidence="2" id="KW-1185">Reference proteome</keyword>
<accession>A0A158EL39</accession>
<reference evidence="1" key="1">
    <citation type="submission" date="2016-01" db="EMBL/GenBank/DDBJ databases">
        <authorList>
            <person name="Peeters C."/>
        </authorList>
    </citation>
    <scope>NUCLEOTIDE SEQUENCE</scope>
    <source>
        <strain evidence="1">LMG 29321</strain>
    </source>
</reference>
<dbReference type="Proteomes" id="UP000071859">
    <property type="component" value="Unassembled WGS sequence"/>
</dbReference>
<protein>
    <submittedName>
        <fullName evidence="1">Uncharacterized protein</fullName>
    </submittedName>
</protein>
<sequence>MHGEEQDVLFGREAQQLGAQQRTVFEIEGLLCFGLGAAL</sequence>
<gene>
    <name evidence="1" type="ORF">AWB78_08611</name>
</gene>
<comment type="caution">
    <text evidence="1">The sequence shown here is derived from an EMBL/GenBank/DDBJ whole genome shotgun (WGS) entry which is preliminary data.</text>
</comment>
<evidence type="ECO:0000313" key="1">
    <source>
        <dbReference type="EMBL" id="SAL07514.1"/>
    </source>
</evidence>